<dbReference type="CDD" id="cd00118">
    <property type="entry name" value="LysM"/>
    <property type="match status" value="1"/>
</dbReference>
<gene>
    <name evidence="8" type="ORF">GNP35_10295</name>
</gene>
<name>A0A6N8FF24_9GAMM</name>
<dbReference type="InterPro" id="IPR002508">
    <property type="entry name" value="MurNAc-LAA_cat"/>
</dbReference>
<protein>
    <recommendedName>
        <fullName evidence="3">N-acetylmuramoyl-L-alanine amidase</fullName>
        <ecNumber evidence="3">3.5.1.28</ecNumber>
    </recommendedName>
</protein>
<dbReference type="Proteomes" id="UP000439994">
    <property type="component" value="Unassembled WGS sequence"/>
</dbReference>
<dbReference type="GO" id="GO:0030288">
    <property type="term" value="C:outer membrane-bounded periplasmic space"/>
    <property type="evidence" value="ECO:0007669"/>
    <property type="project" value="TreeGrafter"/>
</dbReference>
<keyword evidence="9" id="KW-1185">Reference proteome</keyword>
<dbReference type="EC" id="3.5.1.28" evidence="3"/>
<dbReference type="InterPro" id="IPR036779">
    <property type="entry name" value="LysM_dom_sf"/>
</dbReference>
<evidence type="ECO:0000256" key="6">
    <source>
        <dbReference type="SAM" id="SignalP"/>
    </source>
</evidence>
<dbReference type="PANTHER" id="PTHR30404:SF6">
    <property type="entry name" value="N-ACETYLMURAMOYL-L-ALANINE AMIDASE AMIB"/>
    <property type="match status" value="1"/>
</dbReference>
<dbReference type="SUPFAM" id="SSF54106">
    <property type="entry name" value="LysM domain"/>
    <property type="match status" value="1"/>
</dbReference>
<evidence type="ECO:0000256" key="2">
    <source>
        <dbReference type="ARBA" id="ARBA00010860"/>
    </source>
</evidence>
<evidence type="ECO:0000313" key="9">
    <source>
        <dbReference type="Proteomes" id="UP000439994"/>
    </source>
</evidence>
<dbReference type="Gene3D" id="2.60.40.3500">
    <property type="match status" value="1"/>
</dbReference>
<organism evidence="8 9">
    <name type="scientific">Psychrosphaera haliotis</name>
    <dbReference type="NCBI Taxonomy" id="555083"/>
    <lineage>
        <taxon>Bacteria</taxon>
        <taxon>Pseudomonadati</taxon>
        <taxon>Pseudomonadota</taxon>
        <taxon>Gammaproteobacteria</taxon>
        <taxon>Alteromonadales</taxon>
        <taxon>Pseudoalteromonadaceae</taxon>
        <taxon>Psychrosphaera</taxon>
    </lineage>
</organism>
<dbReference type="PANTHER" id="PTHR30404">
    <property type="entry name" value="N-ACETYLMURAMOYL-L-ALANINE AMIDASE"/>
    <property type="match status" value="1"/>
</dbReference>
<dbReference type="SMART" id="SM00257">
    <property type="entry name" value="LysM"/>
    <property type="match status" value="1"/>
</dbReference>
<dbReference type="GO" id="GO:0071555">
    <property type="term" value="P:cell wall organization"/>
    <property type="evidence" value="ECO:0007669"/>
    <property type="project" value="UniProtKB-KW"/>
</dbReference>
<evidence type="ECO:0000256" key="1">
    <source>
        <dbReference type="ARBA" id="ARBA00001561"/>
    </source>
</evidence>
<dbReference type="AlphaFoldDB" id="A0A6N8FF24"/>
<dbReference type="RefSeq" id="WP_330997768.1">
    <property type="nucleotide sequence ID" value="NZ_BAAAFQ010000004.1"/>
</dbReference>
<keyword evidence="5" id="KW-0961">Cell wall biogenesis/degradation</keyword>
<dbReference type="InterPro" id="IPR021731">
    <property type="entry name" value="AMIN_dom"/>
</dbReference>
<dbReference type="GO" id="GO:0009253">
    <property type="term" value="P:peptidoglycan catabolic process"/>
    <property type="evidence" value="ECO:0007669"/>
    <property type="project" value="InterPro"/>
</dbReference>
<dbReference type="Pfam" id="PF11741">
    <property type="entry name" value="AMIN"/>
    <property type="match status" value="1"/>
</dbReference>
<evidence type="ECO:0000313" key="8">
    <source>
        <dbReference type="EMBL" id="MUH72851.1"/>
    </source>
</evidence>
<dbReference type="PROSITE" id="PS51782">
    <property type="entry name" value="LYSM"/>
    <property type="match status" value="1"/>
</dbReference>
<keyword evidence="4" id="KW-0378">Hydrolase</keyword>
<proteinExistence type="inferred from homology"/>
<evidence type="ECO:0000259" key="7">
    <source>
        <dbReference type="PROSITE" id="PS51782"/>
    </source>
</evidence>
<dbReference type="Pfam" id="PF01520">
    <property type="entry name" value="Amidase_3"/>
    <property type="match status" value="1"/>
</dbReference>
<evidence type="ECO:0000256" key="3">
    <source>
        <dbReference type="ARBA" id="ARBA00011901"/>
    </source>
</evidence>
<dbReference type="SUPFAM" id="SSF53187">
    <property type="entry name" value="Zn-dependent exopeptidases"/>
    <property type="match status" value="1"/>
</dbReference>
<dbReference type="InterPro" id="IPR050695">
    <property type="entry name" value="N-acetylmuramoyl_amidase_3"/>
</dbReference>
<feature type="domain" description="LysM" evidence="7">
    <location>
        <begin position="390"/>
        <end position="433"/>
    </location>
</feature>
<accession>A0A6N8FF24</accession>
<dbReference type="SMART" id="SM00646">
    <property type="entry name" value="Ami_3"/>
    <property type="match status" value="1"/>
</dbReference>
<dbReference type="InterPro" id="IPR018392">
    <property type="entry name" value="LysM"/>
</dbReference>
<dbReference type="Pfam" id="PF01476">
    <property type="entry name" value="LysM"/>
    <property type="match status" value="1"/>
</dbReference>
<dbReference type="Gene3D" id="3.40.630.40">
    <property type="entry name" value="Zn-dependent exopeptidases"/>
    <property type="match status" value="1"/>
</dbReference>
<comment type="caution">
    <text evidence="8">The sequence shown here is derived from an EMBL/GenBank/DDBJ whole genome shotgun (WGS) entry which is preliminary data.</text>
</comment>
<reference evidence="8 9" key="1">
    <citation type="submission" date="2019-11" db="EMBL/GenBank/DDBJ databases">
        <title>P. haliotis isolates from Z. marina roots.</title>
        <authorList>
            <person name="Cohen M."/>
            <person name="Jospin G."/>
            <person name="Eisen J.A."/>
            <person name="Coil D.A."/>
        </authorList>
    </citation>
    <scope>NUCLEOTIDE SEQUENCE [LARGE SCALE GENOMIC DNA]</scope>
    <source>
        <strain evidence="8 9">UCD-MCMsp1aY</strain>
    </source>
</reference>
<dbReference type="GO" id="GO:0008745">
    <property type="term" value="F:N-acetylmuramoyl-L-alanine amidase activity"/>
    <property type="evidence" value="ECO:0007669"/>
    <property type="project" value="UniProtKB-EC"/>
</dbReference>
<sequence>MSKLIHSLVIFCLLLLAPQSVAGEKIDGIRIWPAPDSTRVVLDLSGPAEYTYFELKNPQRLVIDLKNTKLSTSLDGLADDAKVLTNVRKSTPKSKGSTRLVLDLSQNVNPMLFALVPAGPYGHRLVVDLFNAEEKVQQAKRKIETDRDIVIAIDAGHGGEDPGSIGRAGTYEKHVTLKLAKKIESLINKENGMRAIMTRTGDYYIDLNKRTKKARDAKADLLISVHADAFTSPGPNGASVWVQSNRRATTEVGRSLERREEYGQLLGGVSEALKDTNTEKYLARTFIDLSMDHSRDQGFTVANTVLGELKKITKLHQRKPQSASLGVLKSPDIPSILVEGGFISNPREEKMLTNAWQQNRLAKAIVNAVKTHFKKRPPDGTRYAKLHKVLKHKVRSGESLSLVAQNYKVSVSSIKAANRLKNDMIKVGQVLSIPQS</sequence>
<dbReference type="EMBL" id="WOCD01000003">
    <property type="protein sequence ID" value="MUH72851.1"/>
    <property type="molecule type" value="Genomic_DNA"/>
</dbReference>
<keyword evidence="6" id="KW-0732">Signal</keyword>
<dbReference type="Gene3D" id="3.10.350.10">
    <property type="entry name" value="LysM domain"/>
    <property type="match status" value="1"/>
</dbReference>
<feature type="signal peptide" evidence="6">
    <location>
        <begin position="1"/>
        <end position="22"/>
    </location>
</feature>
<comment type="catalytic activity">
    <reaction evidence="1">
        <text>Hydrolyzes the link between N-acetylmuramoyl residues and L-amino acid residues in certain cell-wall glycopeptides.</text>
        <dbReference type="EC" id="3.5.1.28"/>
    </reaction>
</comment>
<comment type="similarity">
    <text evidence="2">Belongs to the N-acetylmuramoyl-L-alanine amidase 3 family.</text>
</comment>
<feature type="chain" id="PRO_5026813654" description="N-acetylmuramoyl-L-alanine amidase" evidence="6">
    <location>
        <begin position="23"/>
        <end position="436"/>
    </location>
</feature>
<evidence type="ECO:0000256" key="4">
    <source>
        <dbReference type="ARBA" id="ARBA00022801"/>
    </source>
</evidence>
<dbReference type="CDD" id="cd02696">
    <property type="entry name" value="MurNAc-LAA"/>
    <property type="match status" value="1"/>
</dbReference>
<evidence type="ECO:0000256" key="5">
    <source>
        <dbReference type="ARBA" id="ARBA00023316"/>
    </source>
</evidence>